<dbReference type="InterPro" id="IPR001304">
    <property type="entry name" value="C-type_lectin-like"/>
</dbReference>
<dbReference type="SMART" id="SM00034">
    <property type="entry name" value="CLECT"/>
    <property type="match status" value="1"/>
</dbReference>
<evidence type="ECO:0000313" key="4">
    <source>
        <dbReference type="Proteomes" id="UP001148838"/>
    </source>
</evidence>
<evidence type="ECO:0000256" key="1">
    <source>
        <dbReference type="SAM" id="SignalP"/>
    </source>
</evidence>
<dbReference type="InterPro" id="IPR016186">
    <property type="entry name" value="C-type_lectin-like/link_sf"/>
</dbReference>
<dbReference type="Pfam" id="PF00059">
    <property type="entry name" value="Lectin_C"/>
    <property type="match status" value="1"/>
</dbReference>
<dbReference type="InterPro" id="IPR050111">
    <property type="entry name" value="C-type_lectin/snaclec_domain"/>
</dbReference>
<feature type="domain" description="C-type lectin" evidence="2">
    <location>
        <begin position="85"/>
        <end position="206"/>
    </location>
</feature>
<gene>
    <name evidence="3" type="ORF">ANN_13543</name>
</gene>
<dbReference type="InterPro" id="IPR016187">
    <property type="entry name" value="CTDL_fold"/>
</dbReference>
<dbReference type="EMBL" id="JAJSOF020000009">
    <property type="protein sequence ID" value="KAJ4446845.1"/>
    <property type="molecule type" value="Genomic_DNA"/>
</dbReference>
<accession>A0ABQ8TJV7</accession>
<feature type="chain" id="PRO_5045597090" description="C-type lectin domain-containing protein" evidence="1">
    <location>
        <begin position="22"/>
        <end position="209"/>
    </location>
</feature>
<name>A0ABQ8TJV7_PERAM</name>
<dbReference type="SUPFAM" id="SSF56436">
    <property type="entry name" value="C-type lectin-like"/>
    <property type="match status" value="1"/>
</dbReference>
<dbReference type="CDD" id="cd00037">
    <property type="entry name" value="CLECT"/>
    <property type="match status" value="1"/>
</dbReference>
<comment type="caution">
    <text evidence="3">The sequence shown here is derived from an EMBL/GenBank/DDBJ whole genome shotgun (WGS) entry which is preliminary data.</text>
</comment>
<reference evidence="3 4" key="1">
    <citation type="journal article" date="2022" name="Allergy">
        <title>Genome assembly and annotation of Periplaneta americana reveal a comprehensive cockroach allergen profile.</title>
        <authorList>
            <person name="Wang L."/>
            <person name="Xiong Q."/>
            <person name="Saelim N."/>
            <person name="Wang L."/>
            <person name="Nong W."/>
            <person name="Wan A.T."/>
            <person name="Shi M."/>
            <person name="Liu X."/>
            <person name="Cao Q."/>
            <person name="Hui J.H.L."/>
            <person name="Sookrung N."/>
            <person name="Leung T.F."/>
            <person name="Tungtrongchitr A."/>
            <person name="Tsui S.K.W."/>
        </authorList>
    </citation>
    <scope>NUCLEOTIDE SEQUENCE [LARGE SCALE GENOMIC DNA]</scope>
    <source>
        <strain evidence="3">PWHHKU_190912</strain>
    </source>
</reference>
<evidence type="ECO:0000259" key="2">
    <source>
        <dbReference type="PROSITE" id="PS50041"/>
    </source>
</evidence>
<proteinExistence type="predicted"/>
<dbReference type="PROSITE" id="PS50041">
    <property type="entry name" value="C_TYPE_LECTIN_2"/>
    <property type="match status" value="1"/>
</dbReference>
<feature type="signal peptide" evidence="1">
    <location>
        <begin position="1"/>
        <end position="21"/>
    </location>
</feature>
<keyword evidence="1" id="KW-0732">Signal</keyword>
<dbReference type="Gene3D" id="3.10.100.10">
    <property type="entry name" value="Mannose-Binding Protein A, subunit A"/>
    <property type="match status" value="1"/>
</dbReference>
<dbReference type="Proteomes" id="UP001148838">
    <property type="component" value="Unassembled WGS sequence"/>
</dbReference>
<sequence>MVNVKALLSLSVLLMANLSLCELPIPMLQRSVRSAPDECSIADPSDFKFSITSNRNKTGHWTAQVSLEFKNGHQGYELAPGLGYYKFHTTPKVWDDAKKICEQEGGHLAIINSEAESKVLQNLFSKVAKIEGAGHNDFAFIGIHDNLVEGEFVTVFGTPVASTGFTRWTNAAQPDNAGGHENCGSVHRDGSLNDITCSWKLTFFCEMEL</sequence>
<organism evidence="3 4">
    <name type="scientific">Periplaneta americana</name>
    <name type="common">American cockroach</name>
    <name type="synonym">Blatta americana</name>
    <dbReference type="NCBI Taxonomy" id="6978"/>
    <lineage>
        <taxon>Eukaryota</taxon>
        <taxon>Metazoa</taxon>
        <taxon>Ecdysozoa</taxon>
        <taxon>Arthropoda</taxon>
        <taxon>Hexapoda</taxon>
        <taxon>Insecta</taxon>
        <taxon>Pterygota</taxon>
        <taxon>Neoptera</taxon>
        <taxon>Polyneoptera</taxon>
        <taxon>Dictyoptera</taxon>
        <taxon>Blattodea</taxon>
        <taxon>Blattoidea</taxon>
        <taxon>Blattidae</taxon>
        <taxon>Blattinae</taxon>
        <taxon>Periplaneta</taxon>
    </lineage>
</organism>
<protein>
    <recommendedName>
        <fullName evidence="2">C-type lectin domain-containing protein</fullName>
    </recommendedName>
</protein>
<dbReference type="PANTHER" id="PTHR22803">
    <property type="entry name" value="MANNOSE, PHOSPHOLIPASE, LECTIN RECEPTOR RELATED"/>
    <property type="match status" value="1"/>
</dbReference>
<evidence type="ECO:0000313" key="3">
    <source>
        <dbReference type="EMBL" id="KAJ4446845.1"/>
    </source>
</evidence>
<keyword evidence="4" id="KW-1185">Reference proteome</keyword>